<accession>A0A931AD07</accession>
<keyword evidence="2" id="KW-0677">Repeat</keyword>
<evidence type="ECO:0000313" key="6">
    <source>
        <dbReference type="Proteomes" id="UP000605361"/>
    </source>
</evidence>
<evidence type="ECO:0000313" key="5">
    <source>
        <dbReference type="EMBL" id="MBF8189643.1"/>
    </source>
</evidence>
<name>A0A931AD07_9ACTN</name>
<keyword evidence="1 3" id="KW-0853">WD repeat</keyword>
<keyword evidence="6" id="KW-1185">Reference proteome</keyword>
<dbReference type="RefSeq" id="WP_195898573.1">
    <property type="nucleotide sequence ID" value="NZ_JADOGI010000097.1"/>
</dbReference>
<gene>
    <name evidence="5" type="ORF">ITP53_28700</name>
</gene>
<dbReference type="InterPro" id="IPR001680">
    <property type="entry name" value="WD40_rpt"/>
</dbReference>
<feature type="compositionally biased region" description="Gly residues" evidence="4">
    <location>
        <begin position="68"/>
        <end position="77"/>
    </location>
</feature>
<sequence length="89" mass="9224">MQERVAIGRVDGQDVIISGGDDGTVQVWNAATGREQDTLTALRLPKTPSMQFKPHVSSRGGRRRAGFAGVGSSGDGFQGHSVAQGLSGS</sequence>
<evidence type="ECO:0000256" key="2">
    <source>
        <dbReference type="ARBA" id="ARBA00022737"/>
    </source>
</evidence>
<feature type="repeat" description="WD" evidence="3">
    <location>
        <begin position="16"/>
        <end position="38"/>
    </location>
</feature>
<dbReference type="EMBL" id="JADOGI010000097">
    <property type="protein sequence ID" value="MBF8189643.1"/>
    <property type="molecule type" value="Genomic_DNA"/>
</dbReference>
<dbReference type="Gene3D" id="2.130.10.10">
    <property type="entry name" value="YVTN repeat-like/Quinoprotein amine dehydrogenase"/>
    <property type="match status" value="1"/>
</dbReference>
<organism evidence="5 6">
    <name type="scientific">Nonomuraea cypriaca</name>
    <dbReference type="NCBI Taxonomy" id="1187855"/>
    <lineage>
        <taxon>Bacteria</taxon>
        <taxon>Bacillati</taxon>
        <taxon>Actinomycetota</taxon>
        <taxon>Actinomycetes</taxon>
        <taxon>Streptosporangiales</taxon>
        <taxon>Streptosporangiaceae</taxon>
        <taxon>Nonomuraea</taxon>
    </lineage>
</organism>
<evidence type="ECO:0000256" key="3">
    <source>
        <dbReference type="PROSITE-ProRule" id="PRU00221"/>
    </source>
</evidence>
<evidence type="ECO:0000256" key="4">
    <source>
        <dbReference type="SAM" id="MobiDB-lite"/>
    </source>
</evidence>
<reference evidence="5" key="1">
    <citation type="submission" date="2020-11" db="EMBL/GenBank/DDBJ databases">
        <title>Whole-genome analyses of Nonomuraea sp. K274.</title>
        <authorList>
            <person name="Veyisoglu A."/>
        </authorList>
    </citation>
    <scope>NUCLEOTIDE SEQUENCE</scope>
    <source>
        <strain evidence="5">K274</strain>
    </source>
</reference>
<comment type="caution">
    <text evidence="5">The sequence shown here is derived from an EMBL/GenBank/DDBJ whole genome shotgun (WGS) entry which is preliminary data.</text>
</comment>
<dbReference type="AlphaFoldDB" id="A0A931AD07"/>
<dbReference type="InterPro" id="IPR011047">
    <property type="entry name" value="Quinoprotein_ADH-like_sf"/>
</dbReference>
<dbReference type="PROSITE" id="PS50082">
    <property type="entry name" value="WD_REPEATS_2"/>
    <property type="match status" value="1"/>
</dbReference>
<dbReference type="SUPFAM" id="SSF50998">
    <property type="entry name" value="Quinoprotein alcohol dehydrogenase-like"/>
    <property type="match status" value="1"/>
</dbReference>
<protein>
    <recommendedName>
        <fullName evidence="7">WD40 repeat protein</fullName>
    </recommendedName>
</protein>
<dbReference type="InterPro" id="IPR015943">
    <property type="entry name" value="WD40/YVTN_repeat-like_dom_sf"/>
</dbReference>
<evidence type="ECO:0000256" key="1">
    <source>
        <dbReference type="ARBA" id="ARBA00022574"/>
    </source>
</evidence>
<dbReference type="InterPro" id="IPR019775">
    <property type="entry name" value="WD40_repeat_CS"/>
</dbReference>
<feature type="region of interest" description="Disordered" evidence="4">
    <location>
        <begin position="48"/>
        <end position="89"/>
    </location>
</feature>
<dbReference type="PROSITE" id="PS00678">
    <property type="entry name" value="WD_REPEATS_1"/>
    <property type="match status" value="1"/>
</dbReference>
<evidence type="ECO:0008006" key="7">
    <source>
        <dbReference type="Google" id="ProtNLM"/>
    </source>
</evidence>
<proteinExistence type="predicted"/>
<dbReference type="Proteomes" id="UP000605361">
    <property type="component" value="Unassembled WGS sequence"/>
</dbReference>